<dbReference type="GO" id="GO:0005829">
    <property type="term" value="C:cytosol"/>
    <property type="evidence" value="ECO:0007669"/>
    <property type="project" value="TreeGrafter"/>
</dbReference>
<dbReference type="GO" id="GO:0004674">
    <property type="term" value="F:protein serine/threonine kinase activity"/>
    <property type="evidence" value="ECO:0007669"/>
    <property type="project" value="InterPro"/>
</dbReference>
<dbReference type="EMBL" id="FN653105">
    <property type="protein sequence ID" value="CBY12071.1"/>
    <property type="molecule type" value="Genomic_DNA"/>
</dbReference>
<organism evidence="7">
    <name type="scientific">Oikopleura dioica</name>
    <name type="common">Tunicate</name>
    <dbReference type="NCBI Taxonomy" id="34765"/>
    <lineage>
        <taxon>Eukaryota</taxon>
        <taxon>Metazoa</taxon>
        <taxon>Chordata</taxon>
        <taxon>Tunicata</taxon>
        <taxon>Appendicularia</taxon>
        <taxon>Copelata</taxon>
        <taxon>Oikopleuridae</taxon>
        <taxon>Oikopleura</taxon>
    </lineage>
</organism>
<evidence type="ECO:0000256" key="5">
    <source>
        <dbReference type="SAM" id="Coils"/>
    </source>
</evidence>
<dbReference type="PROSITE" id="PS50011">
    <property type="entry name" value="PROTEIN_KINASE_DOM"/>
    <property type="match status" value="1"/>
</dbReference>
<dbReference type="SUPFAM" id="SSF56112">
    <property type="entry name" value="Protein kinase-like (PK-like)"/>
    <property type="match status" value="1"/>
</dbReference>
<keyword evidence="3" id="KW-0418">Kinase</keyword>
<protein>
    <recommendedName>
        <fullName evidence="6">Protein kinase domain-containing protein</fullName>
    </recommendedName>
</protein>
<keyword evidence="2" id="KW-0547">Nucleotide-binding</keyword>
<dbReference type="OrthoDB" id="341578at2759"/>
<dbReference type="InterPro" id="IPR045269">
    <property type="entry name" value="Atg1-like"/>
</dbReference>
<dbReference type="AlphaFoldDB" id="E4XQI5"/>
<keyword evidence="5" id="KW-0175">Coiled coil</keyword>
<evidence type="ECO:0000256" key="2">
    <source>
        <dbReference type="ARBA" id="ARBA00022741"/>
    </source>
</evidence>
<gene>
    <name evidence="7" type="ORF">GSOID_T00017938001</name>
</gene>
<sequence length="434" mass="49925">MKKLDHKNIIKVIDCVTFTHAGCEYFGISMKFMKNGDLDKFIISKMNERPLNWTQNDALRLIVQLIAGLSYLHQREIIHRDIKPSNILLGPGSELVIGDFGISDSLKTTRITRVVGTDNFLPPEAIEEQEEETLSFARDVWGCGVVIYMISYLKHPFTVTSRRKTMDNICEAPENRVPNGSILSKNRSIENLIYQLKSGIPPSQLNFSENIADVLQSVNAKLLRDISQLKQEQECQKIELNRKISEETKKSQELARKLDFERTALANSKKSHEETTKKLQEIRTTKIYSLEDQLNGLDFYFGDDKQTTRLPIMKSTENTSFSIRSIFQAVDLFGLERINLKFCFNEGVDAVYKKWRVRSPARLYWENWELAISNSERRIKFRTTAENIYSNGEVSSKVEGIKSISRNGPNGEEAIVTCKQTNGLYIRWNIEFLE</sequence>
<dbReference type="Proteomes" id="UP000001307">
    <property type="component" value="Unassembled WGS sequence"/>
</dbReference>
<evidence type="ECO:0000256" key="4">
    <source>
        <dbReference type="ARBA" id="ARBA00022840"/>
    </source>
</evidence>
<dbReference type="PANTHER" id="PTHR24348:SF22">
    <property type="entry name" value="NON-SPECIFIC SERINE_THREONINE PROTEIN KINASE"/>
    <property type="match status" value="1"/>
</dbReference>
<evidence type="ECO:0000313" key="7">
    <source>
        <dbReference type="EMBL" id="CBY12071.1"/>
    </source>
</evidence>
<keyword evidence="4" id="KW-0067">ATP-binding</keyword>
<dbReference type="InterPro" id="IPR011009">
    <property type="entry name" value="Kinase-like_dom_sf"/>
</dbReference>
<feature type="domain" description="Protein kinase" evidence="6">
    <location>
        <begin position="1"/>
        <end position="222"/>
    </location>
</feature>
<dbReference type="GO" id="GO:0016020">
    <property type="term" value="C:membrane"/>
    <property type="evidence" value="ECO:0007669"/>
    <property type="project" value="TreeGrafter"/>
</dbReference>
<dbReference type="Gene3D" id="1.10.510.10">
    <property type="entry name" value="Transferase(Phosphotransferase) domain 1"/>
    <property type="match status" value="1"/>
</dbReference>
<dbReference type="SMART" id="SM00220">
    <property type="entry name" value="S_TKc"/>
    <property type="match status" value="1"/>
</dbReference>
<dbReference type="GO" id="GO:0000407">
    <property type="term" value="C:phagophore assembly site"/>
    <property type="evidence" value="ECO:0007669"/>
    <property type="project" value="TreeGrafter"/>
</dbReference>
<dbReference type="PANTHER" id="PTHR24348">
    <property type="entry name" value="SERINE/THREONINE-PROTEIN KINASE UNC-51-RELATED"/>
    <property type="match status" value="1"/>
</dbReference>
<evidence type="ECO:0000256" key="1">
    <source>
        <dbReference type="ARBA" id="ARBA00022679"/>
    </source>
</evidence>
<name>E4XQI5_OIKDI</name>
<accession>E4XQI5</accession>
<dbReference type="GO" id="GO:0005776">
    <property type="term" value="C:autophagosome"/>
    <property type="evidence" value="ECO:0007669"/>
    <property type="project" value="TreeGrafter"/>
</dbReference>
<dbReference type="PROSITE" id="PS00108">
    <property type="entry name" value="PROTEIN_KINASE_ST"/>
    <property type="match status" value="1"/>
</dbReference>
<reference evidence="7" key="1">
    <citation type="journal article" date="2010" name="Science">
        <title>Plasticity of animal genome architecture unmasked by rapid evolution of a pelagic tunicate.</title>
        <authorList>
            <person name="Denoeud F."/>
            <person name="Henriet S."/>
            <person name="Mungpakdee S."/>
            <person name="Aury J.M."/>
            <person name="Da Silva C."/>
            <person name="Brinkmann H."/>
            <person name="Mikhaleva J."/>
            <person name="Olsen L.C."/>
            <person name="Jubin C."/>
            <person name="Canestro C."/>
            <person name="Bouquet J.M."/>
            <person name="Danks G."/>
            <person name="Poulain J."/>
            <person name="Campsteijn C."/>
            <person name="Adamski M."/>
            <person name="Cross I."/>
            <person name="Yadetie F."/>
            <person name="Muffato M."/>
            <person name="Louis A."/>
            <person name="Butcher S."/>
            <person name="Tsagkogeorga G."/>
            <person name="Konrad A."/>
            <person name="Singh S."/>
            <person name="Jensen M.F."/>
            <person name="Cong E.H."/>
            <person name="Eikeseth-Otteraa H."/>
            <person name="Noel B."/>
            <person name="Anthouard V."/>
            <person name="Porcel B.M."/>
            <person name="Kachouri-Lafond R."/>
            <person name="Nishino A."/>
            <person name="Ugolini M."/>
            <person name="Chourrout P."/>
            <person name="Nishida H."/>
            <person name="Aasland R."/>
            <person name="Huzurbazar S."/>
            <person name="Westhof E."/>
            <person name="Delsuc F."/>
            <person name="Lehrach H."/>
            <person name="Reinhardt R."/>
            <person name="Weissenbach J."/>
            <person name="Roy S.W."/>
            <person name="Artiguenave F."/>
            <person name="Postlethwait J.H."/>
            <person name="Manak J.R."/>
            <person name="Thompson E.M."/>
            <person name="Jaillon O."/>
            <person name="Du Pasquier L."/>
            <person name="Boudinot P."/>
            <person name="Liberles D.A."/>
            <person name="Volff J.N."/>
            <person name="Philippe H."/>
            <person name="Lenhard B."/>
            <person name="Roest Crollius H."/>
            <person name="Wincker P."/>
            <person name="Chourrout D."/>
        </authorList>
    </citation>
    <scope>NUCLEOTIDE SEQUENCE [LARGE SCALE GENOMIC DNA]</scope>
</reference>
<dbReference type="InterPro" id="IPR008271">
    <property type="entry name" value="Ser/Thr_kinase_AS"/>
</dbReference>
<dbReference type="Pfam" id="PF00069">
    <property type="entry name" value="Pkinase"/>
    <property type="match status" value="1"/>
</dbReference>
<dbReference type="GO" id="GO:0005524">
    <property type="term" value="F:ATP binding"/>
    <property type="evidence" value="ECO:0007669"/>
    <property type="project" value="UniProtKB-KW"/>
</dbReference>
<feature type="coiled-coil region" evidence="5">
    <location>
        <begin position="212"/>
        <end position="257"/>
    </location>
</feature>
<dbReference type="InterPro" id="IPR000719">
    <property type="entry name" value="Prot_kinase_dom"/>
</dbReference>
<evidence type="ECO:0000313" key="8">
    <source>
        <dbReference type="Proteomes" id="UP000001307"/>
    </source>
</evidence>
<dbReference type="GO" id="GO:0010506">
    <property type="term" value="P:regulation of autophagy"/>
    <property type="evidence" value="ECO:0007669"/>
    <property type="project" value="InterPro"/>
</dbReference>
<proteinExistence type="predicted"/>
<evidence type="ECO:0000256" key="3">
    <source>
        <dbReference type="ARBA" id="ARBA00022777"/>
    </source>
</evidence>
<evidence type="ECO:0000259" key="6">
    <source>
        <dbReference type="PROSITE" id="PS50011"/>
    </source>
</evidence>
<dbReference type="GO" id="GO:0000045">
    <property type="term" value="P:autophagosome assembly"/>
    <property type="evidence" value="ECO:0007669"/>
    <property type="project" value="TreeGrafter"/>
</dbReference>
<dbReference type="InParanoid" id="E4XQI5"/>
<keyword evidence="8" id="KW-1185">Reference proteome</keyword>
<keyword evidence="1" id="KW-0808">Transferase</keyword>